<proteinExistence type="inferred from homology"/>
<feature type="transmembrane region" description="Helical" evidence="21">
    <location>
        <begin position="53"/>
        <end position="73"/>
    </location>
</feature>
<evidence type="ECO:0000256" key="14">
    <source>
        <dbReference type="ARBA" id="ARBA00023034"/>
    </source>
</evidence>
<dbReference type="GO" id="GO:0000139">
    <property type="term" value="C:Golgi membrane"/>
    <property type="evidence" value="ECO:0007669"/>
    <property type="project" value="UniProtKB-SubCell"/>
</dbReference>
<evidence type="ECO:0000256" key="10">
    <source>
        <dbReference type="ARBA" id="ARBA00022723"/>
    </source>
</evidence>
<dbReference type="GO" id="GO:0046872">
    <property type="term" value="F:metal ion binding"/>
    <property type="evidence" value="ECO:0007669"/>
    <property type="project" value="UniProtKB-KW"/>
</dbReference>
<gene>
    <name evidence="22" type="ORF">Esi_0017_0032</name>
</gene>
<dbReference type="EC" id="2.4.2.26" evidence="6"/>
<evidence type="ECO:0000256" key="13">
    <source>
        <dbReference type="ARBA" id="ARBA00022989"/>
    </source>
</evidence>
<evidence type="ECO:0000256" key="17">
    <source>
        <dbReference type="ARBA" id="ARBA00023180"/>
    </source>
</evidence>
<dbReference type="UniPathway" id="UPA00756"/>
<dbReference type="GO" id="GO:0030158">
    <property type="term" value="F:protein xylosyltransferase activity"/>
    <property type="evidence" value="ECO:0007669"/>
    <property type="project" value="UniProtKB-EC"/>
</dbReference>
<evidence type="ECO:0000256" key="4">
    <source>
        <dbReference type="ARBA" id="ARBA00005093"/>
    </source>
</evidence>
<keyword evidence="8" id="KW-0808">Transferase</keyword>
<evidence type="ECO:0000256" key="8">
    <source>
        <dbReference type="ARBA" id="ARBA00022679"/>
    </source>
</evidence>
<evidence type="ECO:0000313" key="22">
    <source>
        <dbReference type="EMBL" id="CBJ25879.1"/>
    </source>
</evidence>
<evidence type="ECO:0000256" key="1">
    <source>
        <dbReference type="ARBA" id="ARBA00004323"/>
    </source>
</evidence>
<dbReference type="GO" id="GO:0015012">
    <property type="term" value="P:heparan sulfate proteoglycan biosynthetic process"/>
    <property type="evidence" value="ECO:0007669"/>
    <property type="project" value="UniProtKB-UniPathway"/>
</dbReference>
<dbReference type="OrthoDB" id="2019572at2759"/>
<keyword evidence="17" id="KW-0325">Glycoprotein</keyword>
<evidence type="ECO:0000256" key="7">
    <source>
        <dbReference type="ARBA" id="ARBA00022676"/>
    </source>
</evidence>
<evidence type="ECO:0000256" key="12">
    <source>
        <dbReference type="ARBA" id="ARBA00022968"/>
    </source>
</evidence>
<comment type="similarity">
    <text evidence="5">Belongs to the glycosyltransferase 14 family. XylT subfamily.</text>
</comment>
<feature type="region of interest" description="Disordered" evidence="20">
    <location>
        <begin position="110"/>
        <end position="166"/>
    </location>
</feature>
<keyword evidence="12" id="KW-0735">Signal-anchor</keyword>
<dbReference type="eggNOG" id="KOG0799">
    <property type="taxonomic scope" value="Eukaryota"/>
</dbReference>
<reference evidence="22 23" key="1">
    <citation type="journal article" date="2010" name="Nature">
        <title>The Ectocarpus genome and the independent evolution of multicellularity in brown algae.</title>
        <authorList>
            <person name="Cock J.M."/>
            <person name="Sterck L."/>
            <person name="Rouze P."/>
            <person name="Scornet D."/>
            <person name="Allen A.E."/>
            <person name="Amoutzias G."/>
            <person name="Anthouard V."/>
            <person name="Artiguenave F."/>
            <person name="Aury J.M."/>
            <person name="Badger J.H."/>
            <person name="Beszteri B."/>
            <person name="Billiau K."/>
            <person name="Bonnet E."/>
            <person name="Bothwell J.H."/>
            <person name="Bowler C."/>
            <person name="Boyen C."/>
            <person name="Brownlee C."/>
            <person name="Carrano C.J."/>
            <person name="Charrier B."/>
            <person name="Cho G.Y."/>
            <person name="Coelho S.M."/>
            <person name="Collen J."/>
            <person name="Corre E."/>
            <person name="Da Silva C."/>
            <person name="Delage L."/>
            <person name="Delaroque N."/>
            <person name="Dittami S.M."/>
            <person name="Doulbeau S."/>
            <person name="Elias M."/>
            <person name="Farnham G."/>
            <person name="Gachon C.M."/>
            <person name="Gschloessl B."/>
            <person name="Heesch S."/>
            <person name="Jabbari K."/>
            <person name="Jubin C."/>
            <person name="Kawai H."/>
            <person name="Kimura K."/>
            <person name="Kloareg B."/>
            <person name="Kupper F.C."/>
            <person name="Lang D."/>
            <person name="Le Bail A."/>
            <person name="Leblanc C."/>
            <person name="Lerouge P."/>
            <person name="Lohr M."/>
            <person name="Lopez P.J."/>
            <person name="Martens C."/>
            <person name="Maumus F."/>
            <person name="Michel G."/>
            <person name="Miranda-Saavedra D."/>
            <person name="Morales J."/>
            <person name="Moreau H."/>
            <person name="Motomura T."/>
            <person name="Nagasato C."/>
            <person name="Napoli C.A."/>
            <person name="Nelson D.R."/>
            <person name="Nyvall-Collen P."/>
            <person name="Peters A.F."/>
            <person name="Pommier C."/>
            <person name="Potin P."/>
            <person name="Poulain J."/>
            <person name="Quesneville H."/>
            <person name="Read B."/>
            <person name="Rensing S.A."/>
            <person name="Ritter A."/>
            <person name="Rousvoal S."/>
            <person name="Samanta M."/>
            <person name="Samson G."/>
            <person name="Schroeder D.C."/>
            <person name="Segurens B."/>
            <person name="Strittmatter M."/>
            <person name="Tonon T."/>
            <person name="Tregear J.W."/>
            <person name="Valentin K."/>
            <person name="von Dassow P."/>
            <person name="Yamagishi T."/>
            <person name="Van de Peer Y."/>
            <person name="Wincker P."/>
        </authorList>
    </citation>
    <scope>NUCLEOTIDE SEQUENCE [LARGE SCALE GENOMIC DNA]</scope>
    <source>
        <strain evidence="23">Ec32 / CCAP1310/4</strain>
    </source>
</reference>
<sequence>MHASGVRFASGSVNSISAQECGLVSGDKLQRGGGILHVDSGRKHQRQHSLPRFVAKVFLVSSAIVVAAMLVIAHQRKGWSGSGAVLPSHGNDRATATATALVQRGNSKGRFRSEGLHDQNDREHLDAASIPASSRAPSSVSRALGDMPITTAPDPGGDGDGGGGAATTYEKRARIGYLIMSSGTEELHKTKRLLKAIYDPNNFYLVHLDRKDKRSIRRDFENFIEEWDNVRMLEPALDVSWGGYTITLTAIFGICTMVQWNDEWDFFINLSASDFPLLPQSELTTVLGKYADVGMNFVSGEPLNERNRVEVLIDDQGLYREKQSSKAGRPLKVGKARLPPSKSMFTVYKGEFWVILHRSFCQYLEASPDNVARSLQAYFSKFRISDESYFQTVLCHPLAPSFLVHPDNLRFVSWPDVIEGHYVLHPDPITGGASGNVNVAMDSGALFARKFDTKVSQEAYTVLEKSLSEPNPGRLARAANRLNPAAAVTGRQRFCFVPDGYSIQEVLSRPPKKAMGMHQDRSDGSSSNRNRDGSSSPLAVGKDQLQRQPSFQTREAREGEGGSEP</sequence>
<keyword evidence="16" id="KW-1015">Disulfide bond</keyword>
<keyword evidence="13 21" id="KW-1133">Transmembrane helix</keyword>
<dbReference type="STRING" id="2880.D7FMI2"/>
<name>D7FMI2_ECTSI</name>
<dbReference type="GO" id="GO:0050650">
    <property type="term" value="P:chondroitin sulfate proteoglycan biosynthetic process"/>
    <property type="evidence" value="ECO:0007669"/>
    <property type="project" value="TreeGrafter"/>
</dbReference>
<evidence type="ECO:0000256" key="15">
    <source>
        <dbReference type="ARBA" id="ARBA00023136"/>
    </source>
</evidence>
<comment type="pathway">
    <text evidence="3">Glycan metabolism; chondroitin sulfate biosynthesis.</text>
</comment>
<comment type="subcellular location">
    <subcellularLocation>
        <location evidence="2">Endoplasmic reticulum membrane</location>
        <topology evidence="2">Single-pass type II membrane protein</topology>
    </subcellularLocation>
    <subcellularLocation>
        <location evidence="1">Golgi apparatus membrane</location>
        <topology evidence="1">Single-pass type II membrane protein</topology>
    </subcellularLocation>
</comment>
<keyword evidence="23" id="KW-1185">Reference proteome</keyword>
<feature type="compositionally biased region" description="Basic and acidic residues" evidence="20">
    <location>
        <begin position="554"/>
        <end position="565"/>
    </location>
</feature>
<keyword evidence="7" id="KW-0328">Glycosyltransferase</keyword>
<dbReference type="AlphaFoldDB" id="D7FMI2"/>
<evidence type="ECO:0000256" key="18">
    <source>
        <dbReference type="ARBA" id="ARBA00042865"/>
    </source>
</evidence>
<feature type="compositionally biased region" description="Basic and acidic residues" evidence="20">
    <location>
        <begin position="111"/>
        <end position="126"/>
    </location>
</feature>
<feature type="region of interest" description="Disordered" evidence="20">
    <location>
        <begin position="507"/>
        <end position="565"/>
    </location>
</feature>
<comment type="catalytic activity">
    <reaction evidence="19">
        <text>UDP-alpha-D-xylose + L-seryl-[protein] = 3-O-(beta-D-xylosyl)-L-seryl-[protein] + UDP + H(+)</text>
        <dbReference type="Rhea" id="RHEA:50192"/>
        <dbReference type="Rhea" id="RHEA-COMP:9863"/>
        <dbReference type="Rhea" id="RHEA-COMP:12567"/>
        <dbReference type="ChEBI" id="CHEBI:15378"/>
        <dbReference type="ChEBI" id="CHEBI:29999"/>
        <dbReference type="ChEBI" id="CHEBI:57632"/>
        <dbReference type="ChEBI" id="CHEBI:58223"/>
        <dbReference type="ChEBI" id="CHEBI:132085"/>
        <dbReference type="EC" id="2.4.2.26"/>
    </reaction>
</comment>
<evidence type="ECO:0000256" key="16">
    <source>
        <dbReference type="ARBA" id="ARBA00023157"/>
    </source>
</evidence>
<dbReference type="EMBL" id="FN648214">
    <property type="protein sequence ID" value="CBJ25879.1"/>
    <property type="molecule type" value="Genomic_DNA"/>
</dbReference>
<comment type="pathway">
    <text evidence="4">Glycan metabolism; heparan sulfate biosynthesis.</text>
</comment>
<organism evidence="22 23">
    <name type="scientific">Ectocarpus siliculosus</name>
    <name type="common">Brown alga</name>
    <name type="synonym">Conferva siliculosa</name>
    <dbReference type="NCBI Taxonomy" id="2880"/>
    <lineage>
        <taxon>Eukaryota</taxon>
        <taxon>Sar</taxon>
        <taxon>Stramenopiles</taxon>
        <taxon>Ochrophyta</taxon>
        <taxon>PX clade</taxon>
        <taxon>Phaeophyceae</taxon>
        <taxon>Ectocarpales</taxon>
        <taxon>Ectocarpaceae</taxon>
        <taxon>Ectocarpus</taxon>
    </lineage>
</organism>
<dbReference type="GO" id="GO:0005789">
    <property type="term" value="C:endoplasmic reticulum membrane"/>
    <property type="evidence" value="ECO:0007669"/>
    <property type="project" value="UniProtKB-SubCell"/>
</dbReference>
<dbReference type="EMBL" id="FN649749">
    <property type="protein sequence ID" value="CBJ25879.1"/>
    <property type="molecule type" value="Genomic_DNA"/>
</dbReference>
<feature type="compositionally biased region" description="Gly residues" evidence="20">
    <location>
        <begin position="156"/>
        <end position="165"/>
    </location>
</feature>
<evidence type="ECO:0000256" key="9">
    <source>
        <dbReference type="ARBA" id="ARBA00022692"/>
    </source>
</evidence>
<evidence type="ECO:0000256" key="5">
    <source>
        <dbReference type="ARBA" id="ARBA00010195"/>
    </source>
</evidence>
<dbReference type="PANTHER" id="PTHR46025">
    <property type="entry name" value="XYLOSYLTRANSFERASE OXT"/>
    <property type="match status" value="1"/>
</dbReference>
<protein>
    <recommendedName>
        <fullName evidence="6">protein xylosyltransferase</fullName>
        <ecNumber evidence="6">2.4.2.26</ecNumber>
    </recommendedName>
    <alternativeName>
        <fullName evidence="18">Peptide O-xylosyltransferase</fullName>
    </alternativeName>
</protein>
<keyword evidence="10" id="KW-0479">Metal-binding</keyword>
<dbReference type="InParanoid" id="D7FMI2"/>
<dbReference type="Pfam" id="PF02485">
    <property type="entry name" value="Branch"/>
    <property type="match status" value="1"/>
</dbReference>
<evidence type="ECO:0000256" key="2">
    <source>
        <dbReference type="ARBA" id="ARBA00004648"/>
    </source>
</evidence>
<feature type="compositionally biased region" description="Low complexity" evidence="20">
    <location>
        <begin position="127"/>
        <end position="143"/>
    </location>
</feature>
<evidence type="ECO:0000256" key="21">
    <source>
        <dbReference type="SAM" id="Phobius"/>
    </source>
</evidence>
<feature type="compositionally biased region" description="Low complexity" evidence="20">
    <location>
        <begin position="524"/>
        <end position="536"/>
    </location>
</feature>
<keyword evidence="9 21" id="KW-0812">Transmembrane</keyword>
<evidence type="ECO:0000256" key="19">
    <source>
        <dbReference type="ARBA" id="ARBA00047847"/>
    </source>
</evidence>
<evidence type="ECO:0000256" key="11">
    <source>
        <dbReference type="ARBA" id="ARBA00022824"/>
    </source>
</evidence>
<dbReference type="InterPro" id="IPR043538">
    <property type="entry name" value="XYLT"/>
</dbReference>
<dbReference type="PANTHER" id="PTHR46025:SF3">
    <property type="entry name" value="XYLOSYLTRANSFERASE OXT"/>
    <property type="match status" value="1"/>
</dbReference>
<keyword evidence="15 21" id="KW-0472">Membrane</keyword>
<dbReference type="InterPro" id="IPR003406">
    <property type="entry name" value="Glyco_trans_14"/>
</dbReference>
<dbReference type="Proteomes" id="UP000002630">
    <property type="component" value="Linkage Group LG24"/>
</dbReference>
<keyword evidence="11" id="KW-0256">Endoplasmic reticulum</keyword>
<accession>D7FMI2</accession>
<evidence type="ECO:0000256" key="6">
    <source>
        <dbReference type="ARBA" id="ARBA00011972"/>
    </source>
</evidence>
<dbReference type="UniPathway" id="UPA00755"/>
<evidence type="ECO:0000313" key="23">
    <source>
        <dbReference type="Proteomes" id="UP000002630"/>
    </source>
</evidence>
<keyword evidence="14" id="KW-0333">Golgi apparatus</keyword>
<evidence type="ECO:0000256" key="20">
    <source>
        <dbReference type="SAM" id="MobiDB-lite"/>
    </source>
</evidence>
<evidence type="ECO:0000256" key="3">
    <source>
        <dbReference type="ARBA" id="ARBA00004840"/>
    </source>
</evidence>